<dbReference type="InterPro" id="IPR051690">
    <property type="entry name" value="PseI-like"/>
</dbReference>
<proteinExistence type="predicted"/>
<dbReference type="CDD" id="cd11615">
    <property type="entry name" value="SAF_NeuB_like"/>
    <property type="match status" value="1"/>
</dbReference>
<gene>
    <name evidence="2" type="ORF">JOC47_002322</name>
</gene>
<sequence>MNKSEIKIGDKIIGEGKPLYFIADIASNHDGELERAFKLIELAKEAGADAAKFQNFKAERIVSEKGFNSLNGKLSHQSSWGQSVYEVYQEASVPYNWTEKLKEKCDEVGIEYLTSPYDFKSVDQVEDYLNAYKIGSGDITWTDIIDYIAQKGKPVIISTGASEMEDVERAMTTIKKHTDEIVLMQCNTNYTVDAKNFNYINLNVLKKYAQKYPNTILGLSDHTKGFSAVLGAVALGARVIEKHFTDDNNRTGPDHKFAMTPDSWSEMVKRATELYKSLGDGNKKIEDNEKESVIVQRRALRYSNNLESGAVIKKEDLFPLRPIPEEGIPPYKIDDVVGQKLNKSVSEDDLVRWSDLDND</sequence>
<evidence type="ECO:0000313" key="2">
    <source>
        <dbReference type="EMBL" id="MBM7557456.1"/>
    </source>
</evidence>
<comment type="caution">
    <text evidence="2">The sequence shown here is derived from an EMBL/GenBank/DDBJ whole genome shotgun (WGS) entry which is preliminary data.</text>
</comment>
<dbReference type="SUPFAM" id="SSF51269">
    <property type="entry name" value="AFP III-like domain"/>
    <property type="match status" value="1"/>
</dbReference>
<protein>
    <submittedName>
        <fullName evidence="2">N-acetylneuraminate synthase</fullName>
        <ecNumber evidence="2">2.5.1.56</ecNumber>
    </submittedName>
</protein>
<dbReference type="InterPro" id="IPR013785">
    <property type="entry name" value="Aldolase_TIM"/>
</dbReference>
<dbReference type="InterPro" id="IPR036732">
    <property type="entry name" value="AFP_Neu5c_C_sf"/>
</dbReference>
<name>A0A938XWB9_9FIRM</name>
<dbReference type="Pfam" id="PF03102">
    <property type="entry name" value="NeuB"/>
    <property type="match status" value="1"/>
</dbReference>
<dbReference type="GO" id="GO:0016051">
    <property type="term" value="P:carbohydrate biosynthetic process"/>
    <property type="evidence" value="ECO:0007669"/>
    <property type="project" value="InterPro"/>
</dbReference>
<dbReference type="InterPro" id="IPR006190">
    <property type="entry name" value="SAF_AFP_Neu5Ac"/>
</dbReference>
<dbReference type="InterPro" id="IPR057736">
    <property type="entry name" value="SAF_PseI/NeuA/NeuB"/>
</dbReference>
<evidence type="ECO:0000313" key="3">
    <source>
        <dbReference type="Proteomes" id="UP000774000"/>
    </source>
</evidence>
<dbReference type="Pfam" id="PF08666">
    <property type="entry name" value="SAF"/>
    <property type="match status" value="1"/>
</dbReference>
<dbReference type="Proteomes" id="UP000774000">
    <property type="component" value="Unassembled WGS sequence"/>
</dbReference>
<dbReference type="GO" id="GO:0050462">
    <property type="term" value="F:N-acetylneuraminate synthase activity"/>
    <property type="evidence" value="ECO:0007669"/>
    <property type="project" value="UniProtKB-EC"/>
</dbReference>
<dbReference type="PANTHER" id="PTHR42966">
    <property type="entry name" value="N-ACETYLNEURAMINATE SYNTHASE"/>
    <property type="match status" value="1"/>
</dbReference>
<dbReference type="InterPro" id="IPR013132">
    <property type="entry name" value="PseI/NeuA/B-like_N"/>
</dbReference>
<reference evidence="2" key="1">
    <citation type="submission" date="2021-01" db="EMBL/GenBank/DDBJ databases">
        <title>Genomic Encyclopedia of Type Strains, Phase IV (KMG-IV): sequencing the most valuable type-strain genomes for metagenomic binning, comparative biology and taxonomic classification.</title>
        <authorList>
            <person name="Goeker M."/>
        </authorList>
    </citation>
    <scope>NUCLEOTIDE SEQUENCE</scope>
    <source>
        <strain evidence="2">DSM 23230</strain>
    </source>
</reference>
<accession>A0A938XWB9</accession>
<dbReference type="Gene3D" id="3.90.1210.10">
    <property type="entry name" value="Antifreeze-like/N-acetylneuraminic acid synthase C-terminal domain"/>
    <property type="match status" value="1"/>
</dbReference>
<keyword evidence="3" id="KW-1185">Reference proteome</keyword>
<dbReference type="AlphaFoldDB" id="A0A938XWB9"/>
<dbReference type="SMART" id="SM00858">
    <property type="entry name" value="SAF"/>
    <property type="match status" value="1"/>
</dbReference>
<dbReference type="PROSITE" id="PS50844">
    <property type="entry name" value="AFP_LIKE"/>
    <property type="match status" value="1"/>
</dbReference>
<dbReference type="InterPro" id="IPR013974">
    <property type="entry name" value="SAF"/>
</dbReference>
<dbReference type="EMBL" id="JAFBDQ010000013">
    <property type="protein sequence ID" value="MBM7557456.1"/>
    <property type="molecule type" value="Genomic_DNA"/>
</dbReference>
<organism evidence="2 3">
    <name type="scientific">Halanaerobacter jeridensis</name>
    <dbReference type="NCBI Taxonomy" id="706427"/>
    <lineage>
        <taxon>Bacteria</taxon>
        <taxon>Bacillati</taxon>
        <taxon>Bacillota</taxon>
        <taxon>Clostridia</taxon>
        <taxon>Halanaerobiales</taxon>
        <taxon>Halobacteroidaceae</taxon>
        <taxon>Halanaerobacter</taxon>
    </lineage>
</organism>
<dbReference type="EC" id="2.5.1.56" evidence="2"/>
<dbReference type="GO" id="GO:0047444">
    <property type="term" value="F:N-acylneuraminate-9-phosphate synthase activity"/>
    <property type="evidence" value="ECO:0007669"/>
    <property type="project" value="TreeGrafter"/>
</dbReference>
<keyword evidence="2" id="KW-0808">Transferase</keyword>
<dbReference type="RefSeq" id="WP_204702208.1">
    <property type="nucleotide sequence ID" value="NZ_JAFBDQ010000013.1"/>
</dbReference>
<dbReference type="SUPFAM" id="SSF51569">
    <property type="entry name" value="Aldolase"/>
    <property type="match status" value="1"/>
</dbReference>
<feature type="domain" description="AFP-like" evidence="1">
    <location>
        <begin position="299"/>
        <end position="359"/>
    </location>
</feature>
<evidence type="ECO:0000259" key="1">
    <source>
        <dbReference type="PROSITE" id="PS50844"/>
    </source>
</evidence>
<dbReference type="Gene3D" id="3.20.20.70">
    <property type="entry name" value="Aldolase class I"/>
    <property type="match status" value="1"/>
</dbReference>
<dbReference type="PANTHER" id="PTHR42966:SF2">
    <property type="entry name" value="PSEUDAMINIC ACID SYNTHASE"/>
    <property type="match status" value="1"/>
</dbReference>